<dbReference type="PANTHER" id="PTHR13318">
    <property type="entry name" value="PARTNER OF PAIRED, ISOFORM B-RELATED"/>
    <property type="match status" value="1"/>
</dbReference>
<dbReference type="InterPro" id="IPR006553">
    <property type="entry name" value="Leu-rich_rpt_Cys-con_subtyp"/>
</dbReference>
<dbReference type="GO" id="GO:0019005">
    <property type="term" value="C:SCF ubiquitin ligase complex"/>
    <property type="evidence" value="ECO:0007669"/>
    <property type="project" value="TreeGrafter"/>
</dbReference>
<sequence length="531" mass="61303">MNQNKQQFSITETVNKNIENHQFPSFRNHKSLVGWCTMNYPRVLKNPLFMPKPQPKEDPTHLDYLYQLKMRQDAEQKFTLKKPFQNLQKIQKPILEEKVGVPPDGYKNSTLSLTTSKREARSKIIEETNKDLPQYSNFLPLSCEIPVSKVDENFSRHVRQIGEITYEPNYESEEVRHLKKLPNSILTEQNLMEVLNNELKYLNLQNHTWIKNEFVNKIGYFAPNIEELNLSGTDLVDEVLYELAISCSKLHSIDISNCPVLTEQGIKKFLNAKPNIKKFFAAHNDHSVTDFSLQPLKDAPQLQRINLSFDYNITNATLDYFIDKGQKFKHISLSNCQKLSGEKLSVIIYNSMDHLKHLDLSFMTNEEASKHIMEKIGDCRQLEQLILTGTTNIEDSGISQMINGTNSVKKAPTFQFLKTIKLGGLKSLTNGQLSKLFQITPNLEFVELNNLENISEEVLVTLIKYCQNIQRIFINFTPSIGDAELEEIKQQNPDVLIVRNINKFTDVKDDGLRMPFPPVNLKKKKKKKKKK</sequence>
<dbReference type="GO" id="GO:0031146">
    <property type="term" value="P:SCF-dependent proteasomal ubiquitin-dependent protein catabolic process"/>
    <property type="evidence" value="ECO:0007669"/>
    <property type="project" value="TreeGrafter"/>
</dbReference>
<organism evidence="2 3">
    <name type="scientific">Tetrahymena thermophila (strain SB210)</name>
    <dbReference type="NCBI Taxonomy" id="312017"/>
    <lineage>
        <taxon>Eukaryota</taxon>
        <taxon>Sar</taxon>
        <taxon>Alveolata</taxon>
        <taxon>Ciliophora</taxon>
        <taxon>Intramacronucleata</taxon>
        <taxon>Oligohymenophorea</taxon>
        <taxon>Hymenostomatida</taxon>
        <taxon>Tetrahymenina</taxon>
        <taxon>Tetrahymenidae</taxon>
        <taxon>Tetrahymena</taxon>
    </lineage>
</organism>
<dbReference type="InParanoid" id="I7M1R2"/>
<evidence type="ECO:0000313" key="2">
    <source>
        <dbReference type="EMBL" id="EAR97391.2"/>
    </source>
</evidence>
<name>I7M1R2_TETTS</name>
<dbReference type="InterPro" id="IPR032675">
    <property type="entry name" value="LRR_dom_sf"/>
</dbReference>
<feature type="domain" description="F-box/LRR-repeat protein 15-like leucin rich repeat" evidence="1">
    <location>
        <begin position="301"/>
        <end position="489"/>
    </location>
</feature>
<dbReference type="eggNOG" id="KOG1947">
    <property type="taxonomic scope" value="Eukaryota"/>
</dbReference>
<dbReference type="Proteomes" id="UP000009168">
    <property type="component" value="Unassembled WGS sequence"/>
</dbReference>
<dbReference type="KEGG" id="tet:TTHERM_00339720"/>
<dbReference type="STRING" id="312017.I7M1R2"/>
<dbReference type="OrthoDB" id="550575at2759"/>
<reference evidence="3" key="1">
    <citation type="journal article" date="2006" name="PLoS Biol.">
        <title>Macronuclear genome sequence of the ciliate Tetrahymena thermophila, a model eukaryote.</title>
        <authorList>
            <person name="Eisen J.A."/>
            <person name="Coyne R.S."/>
            <person name="Wu M."/>
            <person name="Wu D."/>
            <person name="Thiagarajan M."/>
            <person name="Wortman J.R."/>
            <person name="Badger J.H."/>
            <person name="Ren Q."/>
            <person name="Amedeo P."/>
            <person name="Jones K.M."/>
            <person name="Tallon L.J."/>
            <person name="Delcher A.L."/>
            <person name="Salzberg S.L."/>
            <person name="Silva J.C."/>
            <person name="Haas B.J."/>
            <person name="Majoros W.H."/>
            <person name="Farzad M."/>
            <person name="Carlton J.M."/>
            <person name="Smith R.K. Jr."/>
            <person name="Garg J."/>
            <person name="Pearlman R.E."/>
            <person name="Karrer K.M."/>
            <person name="Sun L."/>
            <person name="Manning G."/>
            <person name="Elde N.C."/>
            <person name="Turkewitz A.P."/>
            <person name="Asai D.J."/>
            <person name="Wilkes D.E."/>
            <person name="Wang Y."/>
            <person name="Cai H."/>
            <person name="Collins K."/>
            <person name="Stewart B.A."/>
            <person name="Lee S.R."/>
            <person name="Wilamowska K."/>
            <person name="Weinberg Z."/>
            <person name="Ruzzo W.L."/>
            <person name="Wloga D."/>
            <person name="Gaertig J."/>
            <person name="Frankel J."/>
            <person name="Tsao C.-C."/>
            <person name="Gorovsky M.A."/>
            <person name="Keeling P.J."/>
            <person name="Waller R.F."/>
            <person name="Patron N.J."/>
            <person name="Cherry J.M."/>
            <person name="Stover N.A."/>
            <person name="Krieger C.J."/>
            <person name="del Toro C."/>
            <person name="Ryder H.F."/>
            <person name="Williamson S.C."/>
            <person name="Barbeau R.A."/>
            <person name="Hamilton E.P."/>
            <person name="Orias E."/>
        </authorList>
    </citation>
    <scope>NUCLEOTIDE SEQUENCE [LARGE SCALE GENOMIC DNA]</scope>
    <source>
        <strain evidence="3">SB210</strain>
    </source>
</reference>
<dbReference type="RefSeq" id="XP_001017636.2">
    <property type="nucleotide sequence ID" value="XM_001017636.2"/>
</dbReference>
<proteinExistence type="predicted"/>
<dbReference type="EMBL" id="GG662666">
    <property type="protein sequence ID" value="EAR97391.2"/>
    <property type="molecule type" value="Genomic_DNA"/>
</dbReference>
<dbReference type="SUPFAM" id="SSF52047">
    <property type="entry name" value="RNI-like"/>
    <property type="match status" value="1"/>
</dbReference>
<dbReference type="AlphaFoldDB" id="I7M1R2"/>
<accession>I7M1R2</accession>
<dbReference type="GeneID" id="7824371"/>
<dbReference type="Pfam" id="PF25372">
    <property type="entry name" value="DUF7885"/>
    <property type="match status" value="1"/>
</dbReference>
<dbReference type="SMART" id="SM00367">
    <property type="entry name" value="LRR_CC"/>
    <property type="match status" value="5"/>
</dbReference>
<evidence type="ECO:0000313" key="3">
    <source>
        <dbReference type="Proteomes" id="UP000009168"/>
    </source>
</evidence>
<dbReference type="Gene3D" id="3.80.10.10">
    <property type="entry name" value="Ribonuclease Inhibitor"/>
    <property type="match status" value="2"/>
</dbReference>
<protein>
    <submittedName>
        <fullName evidence="2">F-box/LRR protein</fullName>
    </submittedName>
</protein>
<evidence type="ECO:0000259" key="1">
    <source>
        <dbReference type="Pfam" id="PF25372"/>
    </source>
</evidence>
<keyword evidence="3" id="KW-1185">Reference proteome</keyword>
<gene>
    <name evidence="2" type="ORF">TTHERM_00339720</name>
</gene>
<dbReference type="InterPro" id="IPR057207">
    <property type="entry name" value="FBXL15_LRR"/>
</dbReference>